<accession>A0A5J5BM37</accession>
<reference evidence="1 2" key="1">
    <citation type="submission" date="2019-09" db="EMBL/GenBank/DDBJ databases">
        <title>A chromosome-level genome assembly of the Chinese tupelo Nyssa sinensis.</title>
        <authorList>
            <person name="Yang X."/>
            <person name="Kang M."/>
            <person name="Yang Y."/>
            <person name="Xiong H."/>
            <person name="Wang M."/>
            <person name="Zhang Z."/>
            <person name="Wang Z."/>
            <person name="Wu H."/>
            <person name="Ma T."/>
            <person name="Liu J."/>
            <person name="Xi Z."/>
        </authorList>
    </citation>
    <scope>NUCLEOTIDE SEQUENCE [LARGE SCALE GENOMIC DNA]</scope>
    <source>
        <strain evidence="1">J267</strain>
        <tissue evidence="1">Leaf</tissue>
    </source>
</reference>
<evidence type="ECO:0000313" key="1">
    <source>
        <dbReference type="EMBL" id="KAA8542887.1"/>
    </source>
</evidence>
<dbReference type="Proteomes" id="UP000325577">
    <property type="component" value="Linkage Group LG12"/>
</dbReference>
<sequence>MSAAGAAVGRADWAPEIDRNRGTTLAVEMALSWRILCCGQLEVEWVATVDVTLVELLSSNGDLGHGETAFN</sequence>
<name>A0A5J5BM37_9ASTE</name>
<dbReference type="EMBL" id="CM018035">
    <property type="protein sequence ID" value="KAA8542887.1"/>
    <property type="molecule type" value="Genomic_DNA"/>
</dbReference>
<proteinExistence type="predicted"/>
<organism evidence="1 2">
    <name type="scientific">Nyssa sinensis</name>
    <dbReference type="NCBI Taxonomy" id="561372"/>
    <lineage>
        <taxon>Eukaryota</taxon>
        <taxon>Viridiplantae</taxon>
        <taxon>Streptophyta</taxon>
        <taxon>Embryophyta</taxon>
        <taxon>Tracheophyta</taxon>
        <taxon>Spermatophyta</taxon>
        <taxon>Magnoliopsida</taxon>
        <taxon>eudicotyledons</taxon>
        <taxon>Gunneridae</taxon>
        <taxon>Pentapetalae</taxon>
        <taxon>asterids</taxon>
        <taxon>Cornales</taxon>
        <taxon>Nyssaceae</taxon>
        <taxon>Nyssa</taxon>
    </lineage>
</organism>
<evidence type="ECO:0000313" key="2">
    <source>
        <dbReference type="Proteomes" id="UP000325577"/>
    </source>
</evidence>
<dbReference type="AlphaFoldDB" id="A0A5J5BM37"/>
<gene>
    <name evidence="1" type="ORF">F0562_024039</name>
</gene>
<keyword evidence="2" id="KW-1185">Reference proteome</keyword>
<protein>
    <submittedName>
        <fullName evidence="1">Uncharacterized protein</fullName>
    </submittedName>
</protein>